<name>A0A0F9GGM3_9ZZZZ</name>
<gene>
    <name evidence="1" type="ORF">LCGC14_1829040</name>
</gene>
<proteinExistence type="predicted"/>
<evidence type="ECO:0000313" key="1">
    <source>
        <dbReference type="EMBL" id="KKL97979.1"/>
    </source>
</evidence>
<organism evidence="1">
    <name type="scientific">marine sediment metagenome</name>
    <dbReference type="NCBI Taxonomy" id="412755"/>
    <lineage>
        <taxon>unclassified sequences</taxon>
        <taxon>metagenomes</taxon>
        <taxon>ecological metagenomes</taxon>
    </lineage>
</organism>
<sequence>MTGPGETRRGVLVPDRFNQGAVRITAGINDPSSVSTKEKIGSLYLNRRTGQVFKKIGTGNTDWEEIGMNQGLGEARLFYADQLDNPNNVNWPVDDLAPAEADDDNNALTVRAFDDTTEEGVGFILSVPGAATSIVLTIKARARTAPGGVEGVELNIYTRDIPDDAAIAAFSAPFALTALVIPDNEFFQYDTETLTLASISVTPGNLTQFEFTRDPGEAGDTLTGDWLLAELGVQFI</sequence>
<dbReference type="AlphaFoldDB" id="A0A0F9GGM3"/>
<protein>
    <submittedName>
        <fullName evidence="1">Uncharacterized protein</fullName>
    </submittedName>
</protein>
<reference evidence="1" key="1">
    <citation type="journal article" date="2015" name="Nature">
        <title>Complex archaea that bridge the gap between prokaryotes and eukaryotes.</title>
        <authorList>
            <person name="Spang A."/>
            <person name="Saw J.H."/>
            <person name="Jorgensen S.L."/>
            <person name="Zaremba-Niedzwiedzka K."/>
            <person name="Martijn J."/>
            <person name="Lind A.E."/>
            <person name="van Eijk R."/>
            <person name="Schleper C."/>
            <person name="Guy L."/>
            <person name="Ettema T.J."/>
        </authorList>
    </citation>
    <scope>NUCLEOTIDE SEQUENCE</scope>
</reference>
<comment type="caution">
    <text evidence="1">The sequence shown here is derived from an EMBL/GenBank/DDBJ whole genome shotgun (WGS) entry which is preliminary data.</text>
</comment>
<dbReference type="EMBL" id="LAZR01018033">
    <property type="protein sequence ID" value="KKL97979.1"/>
    <property type="molecule type" value="Genomic_DNA"/>
</dbReference>
<accession>A0A0F9GGM3</accession>